<proteinExistence type="predicted"/>
<dbReference type="HOGENOM" id="CLU_2962755_0_0_1"/>
<accession>Q176A0</accession>
<sequence length="59" mass="6885">MYISKSIVIKTNISYCSPSFGWSCIRLQYLADADHISSLIPRSYLRRDRPREGEIKYGE</sequence>
<organism evidence="1 2">
    <name type="scientific">Aedes aegypti</name>
    <name type="common">Yellowfever mosquito</name>
    <name type="synonym">Culex aegypti</name>
    <dbReference type="NCBI Taxonomy" id="7159"/>
    <lineage>
        <taxon>Eukaryota</taxon>
        <taxon>Metazoa</taxon>
        <taxon>Ecdysozoa</taxon>
        <taxon>Arthropoda</taxon>
        <taxon>Hexapoda</taxon>
        <taxon>Insecta</taxon>
        <taxon>Pterygota</taxon>
        <taxon>Neoptera</taxon>
        <taxon>Endopterygota</taxon>
        <taxon>Diptera</taxon>
        <taxon>Nematocera</taxon>
        <taxon>Culicoidea</taxon>
        <taxon>Culicidae</taxon>
        <taxon>Culicinae</taxon>
        <taxon>Aedini</taxon>
        <taxon>Aedes</taxon>
        <taxon>Stegomyia</taxon>
    </lineage>
</organism>
<name>Q176A0_AEDAE</name>
<reference evidence="1" key="3">
    <citation type="submission" date="2012-09" db="EMBL/GenBank/DDBJ databases">
        <authorList>
            <consortium name="VectorBase"/>
        </authorList>
    </citation>
    <scope>NUCLEOTIDE SEQUENCE</scope>
    <source>
        <strain evidence="1">Liverpool</strain>
    </source>
</reference>
<dbReference type="Proteomes" id="UP000682892">
    <property type="component" value="Unassembled WGS sequence"/>
</dbReference>
<dbReference type="PaxDb" id="7159-AAEL006470-PA"/>
<gene>
    <name evidence="1" type="ORF">AaeL_AAEL006470</name>
</gene>
<dbReference type="AlphaFoldDB" id="Q176A0"/>
<protein>
    <submittedName>
        <fullName evidence="1">AAEL006470-PA</fullName>
    </submittedName>
</protein>
<reference evidence="1" key="1">
    <citation type="submission" date="2005-10" db="EMBL/GenBank/DDBJ databases">
        <authorList>
            <person name="Loftus B.J."/>
            <person name="Nene V.M."/>
            <person name="Hannick L.I."/>
            <person name="Bidwell S."/>
            <person name="Haas B."/>
            <person name="Amedeo P."/>
            <person name="Orvis J."/>
            <person name="Wortman J.R."/>
            <person name="White O.R."/>
            <person name="Salzberg S."/>
            <person name="Shumway M."/>
            <person name="Koo H."/>
            <person name="Zhao Y."/>
            <person name="Holmes M."/>
            <person name="Miller J."/>
            <person name="Schatz M."/>
            <person name="Pop M."/>
            <person name="Pai G."/>
            <person name="Utterback T."/>
            <person name="Rogers Y.-H."/>
            <person name="Kravitz S."/>
            <person name="Fraser C.M."/>
        </authorList>
    </citation>
    <scope>NUCLEOTIDE SEQUENCE</scope>
    <source>
        <strain evidence="1">Liverpool</strain>
    </source>
</reference>
<reference evidence="1" key="2">
    <citation type="journal article" date="2007" name="Science">
        <title>Genome sequence of Aedes aegypti, a major arbovirus vector.</title>
        <authorList>
            <person name="Nene V."/>
            <person name="Wortman J.R."/>
            <person name="Lawson D."/>
            <person name="Haas B."/>
            <person name="Kodira C."/>
            <person name="Tu Z.J."/>
            <person name="Loftus B."/>
            <person name="Xi Z."/>
            <person name="Megy K."/>
            <person name="Grabherr M."/>
            <person name="Ren Q."/>
            <person name="Zdobnov E.M."/>
            <person name="Lobo N.F."/>
            <person name="Campbell K.S."/>
            <person name="Brown S.E."/>
            <person name="Bonaldo M.F."/>
            <person name="Zhu J."/>
            <person name="Sinkins S.P."/>
            <person name="Hogenkamp D.G."/>
            <person name="Amedeo P."/>
            <person name="Arensburger P."/>
            <person name="Atkinson P.W."/>
            <person name="Bidwell S."/>
            <person name="Biedler J."/>
            <person name="Birney E."/>
            <person name="Bruggner R.V."/>
            <person name="Costas J."/>
            <person name="Coy M.R."/>
            <person name="Crabtree J."/>
            <person name="Crawford M."/>
            <person name="Debruyn B."/>
            <person name="Decaprio D."/>
            <person name="Eiglmeier K."/>
            <person name="Eisenstadt E."/>
            <person name="El-Dorry H."/>
            <person name="Gelbart W.M."/>
            <person name="Gomes S.L."/>
            <person name="Hammond M."/>
            <person name="Hannick L.I."/>
            <person name="Hogan J.R."/>
            <person name="Holmes M.H."/>
            <person name="Jaffe D."/>
            <person name="Johnston J.S."/>
            <person name="Kennedy R.C."/>
            <person name="Koo H."/>
            <person name="Kravitz S."/>
            <person name="Kriventseva E.V."/>
            <person name="Kulp D."/>
            <person name="Labutti K."/>
            <person name="Lee E."/>
            <person name="Li S."/>
            <person name="Lovin D.D."/>
            <person name="Mao C."/>
            <person name="Mauceli E."/>
            <person name="Menck C.F."/>
            <person name="Miller J.R."/>
            <person name="Montgomery P."/>
            <person name="Mori A."/>
            <person name="Nascimento A.L."/>
            <person name="Naveira H.F."/>
            <person name="Nusbaum C."/>
            <person name="O'leary S."/>
            <person name="Orvis J."/>
            <person name="Pertea M."/>
            <person name="Quesneville H."/>
            <person name="Reidenbach K.R."/>
            <person name="Rogers Y.H."/>
            <person name="Roth C.W."/>
            <person name="Schneider J.R."/>
            <person name="Schatz M."/>
            <person name="Shumway M."/>
            <person name="Stanke M."/>
            <person name="Stinson E.O."/>
            <person name="Tubio J.M."/>
            <person name="Vanzee J.P."/>
            <person name="Verjovski-Almeida S."/>
            <person name="Werner D."/>
            <person name="White O."/>
            <person name="Wyder S."/>
            <person name="Zeng Q."/>
            <person name="Zhao Q."/>
            <person name="Zhao Y."/>
            <person name="Hill C.A."/>
            <person name="Raikhel A.S."/>
            <person name="Soares M.B."/>
            <person name="Knudson D.L."/>
            <person name="Lee N.H."/>
            <person name="Galagan J."/>
            <person name="Salzberg S.L."/>
            <person name="Paulsen I.T."/>
            <person name="Dimopoulos G."/>
            <person name="Collins F.H."/>
            <person name="Birren B."/>
            <person name="Fraser-Liggett C.M."/>
            <person name="Severson D.W."/>
        </authorList>
    </citation>
    <scope>NUCLEOTIDE SEQUENCE [LARGE SCALE GENOMIC DNA]</scope>
    <source>
        <strain evidence="1">Liverpool</strain>
    </source>
</reference>
<evidence type="ECO:0000313" key="1">
    <source>
        <dbReference type="EMBL" id="EAT41958.1"/>
    </source>
</evidence>
<dbReference type="EMBL" id="CH477391">
    <property type="protein sequence ID" value="EAT41958.1"/>
    <property type="molecule type" value="Genomic_DNA"/>
</dbReference>
<evidence type="ECO:0000313" key="2">
    <source>
        <dbReference type="Proteomes" id="UP000682892"/>
    </source>
</evidence>